<accession>A0A9W6BTK1</accession>
<dbReference type="Proteomes" id="UP001165080">
    <property type="component" value="Unassembled WGS sequence"/>
</dbReference>
<dbReference type="EMBL" id="BRXU01000020">
    <property type="protein sequence ID" value="GLC57977.1"/>
    <property type="molecule type" value="Genomic_DNA"/>
</dbReference>
<dbReference type="AlphaFoldDB" id="A0A9W6BTK1"/>
<proteinExistence type="predicted"/>
<dbReference type="Gene3D" id="3.90.70.10">
    <property type="entry name" value="Cysteine proteinases"/>
    <property type="match status" value="1"/>
</dbReference>
<comment type="caution">
    <text evidence="2">The sequence shown here is derived from an EMBL/GenBank/DDBJ whole genome shotgun (WGS) entry which is preliminary data.</text>
</comment>
<protein>
    <submittedName>
        <fullName evidence="2">Uncharacterized protein</fullName>
    </submittedName>
</protein>
<evidence type="ECO:0000256" key="1">
    <source>
        <dbReference type="SAM" id="MobiDB-lite"/>
    </source>
</evidence>
<feature type="region of interest" description="Disordered" evidence="1">
    <location>
        <begin position="287"/>
        <end position="309"/>
    </location>
</feature>
<evidence type="ECO:0000313" key="2">
    <source>
        <dbReference type="EMBL" id="GLC57977.1"/>
    </source>
</evidence>
<dbReference type="CDD" id="cd00161">
    <property type="entry name" value="beta-trefoil_Ricin-like"/>
    <property type="match status" value="1"/>
</dbReference>
<dbReference type="SUPFAM" id="SSF50370">
    <property type="entry name" value="Ricin B-like lectins"/>
    <property type="match status" value="2"/>
</dbReference>
<reference evidence="2 3" key="1">
    <citation type="journal article" date="2023" name="Commun. Biol.">
        <title>Reorganization of the ancestral sex-determining regions during the evolution of trioecy in Pleodorina starrii.</title>
        <authorList>
            <person name="Takahashi K."/>
            <person name="Suzuki S."/>
            <person name="Kawai-Toyooka H."/>
            <person name="Yamamoto K."/>
            <person name="Hamaji T."/>
            <person name="Ootsuki R."/>
            <person name="Yamaguchi H."/>
            <person name="Kawachi M."/>
            <person name="Higashiyama T."/>
            <person name="Nozaki H."/>
        </authorList>
    </citation>
    <scope>NUCLEOTIDE SEQUENCE [LARGE SCALE GENOMIC DNA]</scope>
    <source>
        <strain evidence="2 3">NIES-4479</strain>
    </source>
</reference>
<dbReference type="PROSITE" id="PS50231">
    <property type="entry name" value="RICIN_B_LECTIN"/>
    <property type="match status" value="1"/>
</dbReference>
<evidence type="ECO:0000313" key="3">
    <source>
        <dbReference type="Proteomes" id="UP001165080"/>
    </source>
</evidence>
<sequence length="386" mass="41376">MKGNGTKITRVNCDTNDLNQNWFIANASNTPPAPYPGVRLANVATQTCITISNNGNQTNGTLASGGTAVVDAPAQGYPYVQVWSFDDPTETNQFWYFQNSEDGSGYIIQNGMFNTCLQVVNNGTTALLQTANCNTSDPSQVFVTQGFSMDPSQLFNNTNTAASTFEKLAIVLISAASGECVTMPNGNQVNGSSYTGSSNNGFVVYNNMYGTCLQAVGSVLQHTYPCNESDPTQVFIAAYLSSYAGYDIFTANARFVEDHNRAADQEDAAAAAAAGCEAPTAAGDTPPVAAAAAGGNSNATTTITKPPTPKFKLTVNRYASMSRGRFFQTRTGRTVRDRTTNRTSIDVYKRRMSDAELPPSLDYRGTRMDGPGVKDQAWCQSCWVSR</sequence>
<name>A0A9W6BTK1_9CHLO</name>
<organism evidence="2 3">
    <name type="scientific">Pleodorina starrii</name>
    <dbReference type="NCBI Taxonomy" id="330485"/>
    <lineage>
        <taxon>Eukaryota</taxon>
        <taxon>Viridiplantae</taxon>
        <taxon>Chlorophyta</taxon>
        <taxon>core chlorophytes</taxon>
        <taxon>Chlorophyceae</taxon>
        <taxon>CS clade</taxon>
        <taxon>Chlamydomonadales</taxon>
        <taxon>Volvocaceae</taxon>
        <taxon>Pleodorina</taxon>
    </lineage>
</organism>
<keyword evidence="3" id="KW-1185">Reference proteome</keyword>
<dbReference type="Gene3D" id="2.80.10.50">
    <property type="match status" value="1"/>
</dbReference>
<gene>
    <name evidence="2" type="primary">PLEST010343</name>
    <name evidence="2" type="ORF">PLESTB_001301000</name>
</gene>
<dbReference type="InterPro" id="IPR038765">
    <property type="entry name" value="Papain-like_cys_pep_sf"/>
</dbReference>
<dbReference type="SUPFAM" id="SSF54001">
    <property type="entry name" value="Cysteine proteinases"/>
    <property type="match status" value="1"/>
</dbReference>
<dbReference type="InterPro" id="IPR035992">
    <property type="entry name" value="Ricin_B-like_lectins"/>
</dbReference>